<evidence type="ECO:0000256" key="1">
    <source>
        <dbReference type="SAM" id="MobiDB-lite"/>
    </source>
</evidence>
<evidence type="ECO:0000313" key="3">
    <source>
        <dbReference type="EMBL" id="MDI1437100.1"/>
    </source>
</evidence>
<reference evidence="3 4" key="1">
    <citation type="submission" date="2023-04" db="EMBL/GenBank/DDBJ databases">
        <title>The genome sequence of Polyangium sorediatum DSM14670.</title>
        <authorList>
            <person name="Zhang X."/>
        </authorList>
    </citation>
    <scope>NUCLEOTIDE SEQUENCE [LARGE SCALE GENOMIC DNA]</scope>
    <source>
        <strain evidence="3 4">DSM 14670</strain>
    </source>
</reference>
<proteinExistence type="predicted"/>
<evidence type="ECO:0000256" key="2">
    <source>
        <dbReference type="SAM" id="SignalP"/>
    </source>
</evidence>
<gene>
    <name evidence="3" type="ORF">QHF89_46770</name>
</gene>
<name>A0ABT6P902_9BACT</name>
<feature type="compositionally biased region" description="Pro residues" evidence="1">
    <location>
        <begin position="148"/>
        <end position="166"/>
    </location>
</feature>
<sequence>MRSHTLVGRVKLLWVAIGVATLSLARSSSALAADELPHHRVELKADRALPGCADAFEFKALLTNWVPVSTIDPTAARALVVRIRRLPDGGKSVDTTITDENGVAVSTDHRDYSPRTDCFKVLYWTAFDAAMRIRAAAPKKEEQAPTPLVEPPPSPQPSPCPSPKCPACPPSLKPPTAAAAPKKRGFVAVGGVVSSGLMPDWAPGLRVAGGVQLPQLSLELDARWMPLWKTRPESSTEVEAHTFTMTGAGCLKRAPFVGCLFVMGGAVGATALNRWYVGHGVQGLFGVGARSAVELPFAEHFAVRLDVEVAIPLFGTGLDTIAPSLWETLRSFTTGGGSLVYAF</sequence>
<comment type="caution">
    <text evidence="3">The sequence shown here is derived from an EMBL/GenBank/DDBJ whole genome shotgun (WGS) entry which is preliminary data.</text>
</comment>
<keyword evidence="4" id="KW-1185">Reference proteome</keyword>
<feature type="region of interest" description="Disordered" evidence="1">
    <location>
        <begin position="138"/>
        <end position="166"/>
    </location>
</feature>
<dbReference type="RefSeq" id="WP_136973093.1">
    <property type="nucleotide sequence ID" value="NZ_JARZHI010000106.1"/>
</dbReference>
<dbReference type="EMBL" id="JARZHI010000106">
    <property type="protein sequence ID" value="MDI1437100.1"/>
    <property type="molecule type" value="Genomic_DNA"/>
</dbReference>
<evidence type="ECO:0008006" key="5">
    <source>
        <dbReference type="Google" id="ProtNLM"/>
    </source>
</evidence>
<feature type="signal peptide" evidence="2">
    <location>
        <begin position="1"/>
        <end position="32"/>
    </location>
</feature>
<accession>A0ABT6P902</accession>
<dbReference type="Proteomes" id="UP001160301">
    <property type="component" value="Unassembled WGS sequence"/>
</dbReference>
<organism evidence="3 4">
    <name type="scientific">Polyangium sorediatum</name>
    <dbReference type="NCBI Taxonomy" id="889274"/>
    <lineage>
        <taxon>Bacteria</taxon>
        <taxon>Pseudomonadati</taxon>
        <taxon>Myxococcota</taxon>
        <taxon>Polyangia</taxon>
        <taxon>Polyangiales</taxon>
        <taxon>Polyangiaceae</taxon>
        <taxon>Polyangium</taxon>
    </lineage>
</organism>
<protein>
    <recommendedName>
        <fullName evidence="5">Secreted protein</fullName>
    </recommendedName>
</protein>
<evidence type="ECO:0000313" key="4">
    <source>
        <dbReference type="Proteomes" id="UP001160301"/>
    </source>
</evidence>
<feature type="chain" id="PRO_5045643956" description="Secreted protein" evidence="2">
    <location>
        <begin position="33"/>
        <end position="343"/>
    </location>
</feature>
<keyword evidence="2" id="KW-0732">Signal</keyword>